<dbReference type="InterPro" id="IPR045126">
    <property type="entry name" value="TRAPPC10/Trs130"/>
</dbReference>
<dbReference type="OrthoDB" id="10256906at2759"/>
<feature type="region of interest" description="Disordered" evidence="4">
    <location>
        <begin position="186"/>
        <end position="261"/>
    </location>
</feature>
<dbReference type="Pfam" id="PF23036">
    <property type="entry name" value="TRAPPC10_1st"/>
    <property type="match status" value="2"/>
</dbReference>
<protein>
    <recommendedName>
        <fullName evidence="10">Trafficking protein particle complex subunit 11 domain-containing protein</fullName>
    </recommendedName>
</protein>
<gene>
    <name evidence="8" type="ORF">BDZ90DRAFT_229547</name>
</gene>
<dbReference type="GO" id="GO:0006891">
    <property type="term" value="P:intra-Golgi vesicle-mediated transport"/>
    <property type="evidence" value="ECO:0007669"/>
    <property type="project" value="TreeGrafter"/>
</dbReference>
<feature type="domain" description="TRAPPC10/Trs130 N-terminal" evidence="6">
    <location>
        <begin position="27"/>
        <end position="130"/>
    </location>
</feature>
<comment type="subcellular location">
    <subcellularLocation>
        <location evidence="1">Golgi apparatus</location>
    </subcellularLocation>
</comment>
<name>A0A316V2X3_9BASI</name>
<dbReference type="Proteomes" id="UP000245884">
    <property type="component" value="Unassembled WGS sequence"/>
</dbReference>
<dbReference type="InterPro" id="IPR055505">
    <property type="entry name" value="DUF7077"/>
</dbReference>
<organism evidence="8 9">
    <name type="scientific">Jaminaea rosea</name>
    <dbReference type="NCBI Taxonomy" id="1569628"/>
    <lineage>
        <taxon>Eukaryota</taxon>
        <taxon>Fungi</taxon>
        <taxon>Dikarya</taxon>
        <taxon>Basidiomycota</taxon>
        <taxon>Ustilaginomycotina</taxon>
        <taxon>Exobasidiomycetes</taxon>
        <taxon>Microstromatales</taxon>
        <taxon>Microstromatales incertae sedis</taxon>
        <taxon>Jaminaea</taxon>
    </lineage>
</organism>
<dbReference type="GeneID" id="37026936"/>
<feature type="compositionally biased region" description="Low complexity" evidence="4">
    <location>
        <begin position="1285"/>
        <end position="1319"/>
    </location>
</feature>
<sequence length="1537" mass="165632">MSSSSSGPRGPSSAVQVTYTSTSSFLDTPLCSHILSSITSQLPLRNVHHRPSAPTNAAVKTIQTLPVRLVPLADEQLKAKHKPETRHLVQANLLERPFVHVFLVATADSDAYRSHIRNEIRTWMNELKETPTLNAVPKSSGTQPALPSGAQDDENATAASSSKDKEEETSPEYLIVYVTPPAGASGATGSSGAGYFDRSPSSSSNALPAGTGSPSTPAKDDATTSASSAKTGMGRFLSSSTSSSSKDPTGGVLDKLKTDFGGGKKSERIVHISRLPASSNSHLTQFADPTIFADLLTALRQSVTTTFDLSIKAQREEAVKLKSLRSVRGWNPVSVFGKIECLANTYESIGLHDEALRCFEELDDLYEDCLREGELTWFPSITPTSLSEGEDSTSVLSPTGKPYREMILHSSASLWELKKYLLARRLMLLSKMGRGLAVMREAMAWLAEMRSMVAGQDLPPHCLAAFAISVCLDIVHHCQHLFLSPSGVLTHSLPAATFDDTIKARTTELDRLPASFHSLSGDVLAVALDQVQKMGVGFQYLPAAEPFITAQDEVVKTRETTGVTRPELLKAVEDEESFDTFYTALAERALDAFARGGRNKGRRRLQISLATLDLHRNRVEKAHSSFSTLLESFSERTTATWPSIERLLLRRQLECHAKLGKPKNRAWVASVVQLLRCMPSYGRDGIMAAGQDRGHEEDEWADEATLFSKLRSASMDFEKEVPVSGFSKLSLIAPASSRATLLDEEDGVQLPITIFSSLLTDLQVDDARFCLAGGGQKYQREQYWLTSGGITLKPGRNEVILRSSSSAPGNFVLDVSQIRLGRIVFQYVAPKSAPPPSSSSSMAAATALTPTLVKIPHDGEALDAVLEQPSVIALDQPRNAHLVVRSGRNKVTKATLRVKHIADARPLMGFAAGEADSGSAARVEPTEDELGLELSNVEPWTETTIVFPLDEAPPADGSAMPLLIDIEYHTPSSKASNSAATTKRLFRKRADLHTALPLGVNVQDFFRLDCLMCKFSISTGGGSTLKVKRADLVQQSQHDGAEVGAEESEYSIAGPPQLAEVKRRGASVVVTPRQPVAYVFKISRRPAKKTSKGHVTSSGAPSTSLRLSIVYRTLHEDAKVQVVRILDKRLASESSISRGTSTLLSRSLADFVDEQLDTAAYAATGSIRFYSPDGGTHTRESVLAHWRTSVLSRQWALSPTSTEGKMTLDVLRDVLTSAARCGPLPTSEAPEAAWRTLEIPVEVPQMDIVNSVRVLPATPTPVVVGHPLPVDVHITSTLHWGSRRGASGAAPVDDAASSSSLALPGGSRRRSSTPSSPVTAGGGEADTDAGSVFEDAVSAADGGGSDKTEKEDKHPASRDTTDSKAAVAGAEDKANQQRMHYEIQADFDSWIVSGPRRGVFHLSLSPPNPNTTKKTIAYTSLIPLRSGSLSLPSVAVWPLRAAPLDMPPSLAHGGGRRDDGRDEGQGALPTCETYVENVAERVRIVDAEPSEGEGDEVEWDAGSQVEQTGESFMAKRERRRVSRRETFCIDATALTAA</sequence>
<dbReference type="PANTHER" id="PTHR13251">
    <property type="entry name" value="EPILEPSY HOLOPROSENCEPHALY CANDIDATE 1/TMEM1"/>
    <property type="match status" value="1"/>
</dbReference>
<proteinExistence type="predicted"/>
<dbReference type="PANTHER" id="PTHR13251:SF3">
    <property type="entry name" value="TRAFFICKING PROTEIN PARTICLE COMPLEX SUBUNIT 10"/>
    <property type="match status" value="1"/>
</dbReference>
<feature type="region of interest" description="Disordered" evidence="4">
    <location>
        <begin position="1488"/>
        <end position="1516"/>
    </location>
</feature>
<dbReference type="InterPro" id="IPR022233">
    <property type="entry name" value="TRAPPC10/Trs130_C"/>
</dbReference>
<evidence type="ECO:0000256" key="4">
    <source>
        <dbReference type="SAM" id="MobiDB-lite"/>
    </source>
</evidence>
<feature type="region of interest" description="Disordered" evidence="4">
    <location>
        <begin position="131"/>
        <end position="170"/>
    </location>
</feature>
<keyword evidence="3" id="KW-0333">Golgi apparatus</keyword>
<dbReference type="GO" id="GO:0034498">
    <property type="term" value="P:early endosome to Golgi transport"/>
    <property type="evidence" value="ECO:0007669"/>
    <property type="project" value="TreeGrafter"/>
</dbReference>
<dbReference type="STRING" id="1569628.A0A316V2X3"/>
<evidence type="ECO:0008006" key="10">
    <source>
        <dbReference type="Google" id="ProtNLM"/>
    </source>
</evidence>
<accession>A0A316V2X3</accession>
<dbReference type="Pfam" id="PF12584">
    <property type="entry name" value="TRAPPC10"/>
    <property type="match status" value="1"/>
</dbReference>
<evidence type="ECO:0000259" key="7">
    <source>
        <dbReference type="Pfam" id="PF23274"/>
    </source>
</evidence>
<evidence type="ECO:0000256" key="2">
    <source>
        <dbReference type="ARBA" id="ARBA00022448"/>
    </source>
</evidence>
<feature type="domain" description="DUF7077" evidence="7">
    <location>
        <begin position="860"/>
        <end position="973"/>
    </location>
</feature>
<dbReference type="Pfam" id="PF23274">
    <property type="entry name" value="DUF7077"/>
    <property type="match status" value="1"/>
</dbReference>
<dbReference type="GO" id="GO:1990071">
    <property type="term" value="C:TRAPPII protein complex"/>
    <property type="evidence" value="ECO:0007669"/>
    <property type="project" value="InterPro"/>
</dbReference>
<evidence type="ECO:0000313" key="8">
    <source>
        <dbReference type="EMBL" id="PWN30533.1"/>
    </source>
</evidence>
<evidence type="ECO:0000259" key="5">
    <source>
        <dbReference type="Pfam" id="PF12584"/>
    </source>
</evidence>
<dbReference type="GO" id="GO:0005829">
    <property type="term" value="C:cytosol"/>
    <property type="evidence" value="ECO:0007669"/>
    <property type="project" value="GOC"/>
</dbReference>
<feature type="domain" description="TRAPPC10/Trs130 C-terminal" evidence="5">
    <location>
        <begin position="1368"/>
        <end position="1485"/>
    </location>
</feature>
<feature type="compositionally biased region" description="Acidic residues" evidence="4">
    <location>
        <begin position="1488"/>
        <end position="1499"/>
    </location>
</feature>
<feature type="compositionally biased region" description="Polar residues" evidence="4">
    <location>
        <begin position="131"/>
        <end position="145"/>
    </location>
</feature>
<keyword evidence="9" id="KW-1185">Reference proteome</keyword>
<feature type="region of interest" description="Disordered" evidence="4">
    <location>
        <begin position="1283"/>
        <end position="1376"/>
    </location>
</feature>
<evidence type="ECO:0000256" key="1">
    <source>
        <dbReference type="ARBA" id="ARBA00004555"/>
    </source>
</evidence>
<dbReference type="InterPro" id="IPR056913">
    <property type="entry name" value="TRAPPC10/Trs130_N"/>
</dbReference>
<dbReference type="RefSeq" id="XP_025365145.1">
    <property type="nucleotide sequence ID" value="XM_025505113.1"/>
</dbReference>
<evidence type="ECO:0000256" key="3">
    <source>
        <dbReference type="ARBA" id="ARBA00023034"/>
    </source>
</evidence>
<dbReference type="EMBL" id="KZ819662">
    <property type="protein sequence ID" value="PWN30533.1"/>
    <property type="molecule type" value="Genomic_DNA"/>
</dbReference>
<evidence type="ECO:0000259" key="6">
    <source>
        <dbReference type="Pfam" id="PF23036"/>
    </source>
</evidence>
<feature type="domain" description="TRAPPC10/Trs130 N-terminal" evidence="6">
    <location>
        <begin position="247"/>
        <end position="435"/>
    </location>
</feature>
<evidence type="ECO:0000313" key="9">
    <source>
        <dbReference type="Proteomes" id="UP000245884"/>
    </source>
</evidence>
<reference evidence="8 9" key="1">
    <citation type="journal article" date="2018" name="Mol. Biol. Evol.">
        <title>Broad Genomic Sampling Reveals a Smut Pathogenic Ancestry of the Fungal Clade Ustilaginomycotina.</title>
        <authorList>
            <person name="Kijpornyongpan T."/>
            <person name="Mondo S.J."/>
            <person name="Barry K."/>
            <person name="Sandor L."/>
            <person name="Lee J."/>
            <person name="Lipzen A."/>
            <person name="Pangilinan J."/>
            <person name="LaButti K."/>
            <person name="Hainaut M."/>
            <person name="Henrissat B."/>
            <person name="Grigoriev I.V."/>
            <person name="Spatafora J.W."/>
            <person name="Aime M.C."/>
        </authorList>
    </citation>
    <scope>NUCLEOTIDE SEQUENCE [LARGE SCALE GENOMIC DNA]</scope>
    <source>
        <strain evidence="8 9">MCA 5214</strain>
    </source>
</reference>
<feature type="compositionally biased region" description="Basic and acidic residues" evidence="4">
    <location>
        <begin position="1344"/>
        <end position="1362"/>
    </location>
</feature>
<keyword evidence="2" id="KW-0813">Transport</keyword>